<reference evidence="1 2" key="1">
    <citation type="submission" date="2023-07" db="EMBL/GenBank/DDBJ databases">
        <title>Sorghum-associated microbial communities from plants grown in Nebraska, USA.</title>
        <authorList>
            <person name="Schachtman D."/>
        </authorList>
    </citation>
    <scope>NUCLEOTIDE SEQUENCE [LARGE SCALE GENOMIC DNA]</scope>
    <source>
        <strain evidence="1 2">BE310</strain>
    </source>
</reference>
<accession>A0ABU1Z634</accession>
<organism evidence="1 2">
    <name type="scientific">Pelomonas aquatica</name>
    <dbReference type="NCBI Taxonomy" id="431058"/>
    <lineage>
        <taxon>Bacteria</taxon>
        <taxon>Pseudomonadati</taxon>
        <taxon>Pseudomonadota</taxon>
        <taxon>Betaproteobacteria</taxon>
        <taxon>Burkholderiales</taxon>
        <taxon>Sphaerotilaceae</taxon>
        <taxon>Roseateles</taxon>
    </lineage>
</organism>
<sequence>MNDGFGHEVPPRHAQQTHRAVTRYLVVIDSGSGTLARLFLPDRTQVAEFDAGTEEVSQLAKGVPATTGASGAEWDKALSGHTAAERASATVYVLDI</sequence>
<dbReference type="Proteomes" id="UP001180536">
    <property type="component" value="Unassembled WGS sequence"/>
</dbReference>
<comment type="caution">
    <text evidence="1">The sequence shown here is derived from an EMBL/GenBank/DDBJ whole genome shotgun (WGS) entry which is preliminary data.</text>
</comment>
<keyword evidence="2" id="KW-1185">Reference proteome</keyword>
<dbReference type="RefSeq" id="WP_056873732.1">
    <property type="nucleotide sequence ID" value="NZ_JAVDXQ010000002.1"/>
</dbReference>
<name>A0ABU1Z634_9BURK</name>
<evidence type="ECO:0000313" key="2">
    <source>
        <dbReference type="Proteomes" id="UP001180536"/>
    </source>
</evidence>
<gene>
    <name evidence="1" type="ORF">J2X16_001428</name>
</gene>
<protein>
    <submittedName>
        <fullName evidence="1">Uncharacterized protein</fullName>
    </submittedName>
</protein>
<dbReference type="EMBL" id="JAVDXQ010000002">
    <property type="protein sequence ID" value="MDR7296089.1"/>
    <property type="molecule type" value="Genomic_DNA"/>
</dbReference>
<evidence type="ECO:0000313" key="1">
    <source>
        <dbReference type="EMBL" id="MDR7296089.1"/>
    </source>
</evidence>
<proteinExistence type="predicted"/>